<reference evidence="1 2" key="1">
    <citation type="journal article" date="2010" name="J. Bacteriol.">
        <title>The complete genome sequence of Croceibacter atlanticus HTCC2559T.</title>
        <authorList>
            <person name="Oh H.M."/>
            <person name="Kang I."/>
            <person name="Ferriera S."/>
            <person name="Giovannoni S.J."/>
            <person name="Cho J.C."/>
        </authorList>
    </citation>
    <scope>NUCLEOTIDE SEQUENCE [LARGE SCALE GENOMIC DNA]</scope>
    <source>
        <strain evidence="2">ATCC BAA-628 / HTCC2559 / KCTC 12090</strain>
    </source>
</reference>
<gene>
    <name evidence="1" type="ordered locus">CA2559_12533</name>
</gene>
<dbReference type="Proteomes" id="UP000002297">
    <property type="component" value="Chromosome"/>
</dbReference>
<organism evidence="1 2">
    <name type="scientific">Croceibacter atlanticus (strain ATCC BAA-628 / JCM 21780 / CIP 108009 / IAM 15332 / KCTC 12090 / HTCC2559)</name>
    <dbReference type="NCBI Taxonomy" id="216432"/>
    <lineage>
        <taxon>Bacteria</taxon>
        <taxon>Pseudomonadati</taxon>
        <taxon>Bacteroidota</taxon>
        <taxon>Flavobacteriia</taxon>
        <taxon>Flavobacteriales</taxon>
        <taxon>Flavobacteriaceae</taxon>
        <taxon>Croceibacter</taxon>
    </lineage>
</organism>
<dbReference type="STRING" id="216432.CA2559_12533"/>
<keyword evidence="2" id="KW-1185">Reference proteome</keyword>
<dbReference type="HOGENOM" id="CLU_1530106_0_0_10"/>
<name>A3UAM9_CROAH</name>
<sequence length="175" mass="19225">MQENSTTQYAPFNSYNTCYSPSTGLFKQDIAVPKKTVTINGKPVELTFKVAASYDISGNNISSMLQIVTHNEDYVGPVISNDYNLINPPNNDLNQVISNFKPSDENDVTVFTVHDEDFLSLSPATIQNIITELSNSQPLTIEEVEEILDQHLSSKSSLTQPRTVGTGVIPPKVSC</sequence>
<dbReference type="EMBL" id="CP002046">
    <property type="protein sequence ID" value="EAP86865.1"/>
    <property type="molecule type" value="Genomic_DNA"/>
</dbReference>
<evidence type="ECO:0000313" key="2">
    <source>
        <dbReference type="Proteomes" id="UP000002297"/>
    </source>
</evidence>
<dbReference type="AlphaFoldDB" id="A3UAM9"/>
<evidence type="ECO:0000313" key="1">
    <source>
        <dbReference type="EMBL" id="EAP86865.1"/>
    </source>
</evidence>
<dbReference type="RefSeq" id="WP_013188246.1">
    <property type="nucleotide sequence ID" value="NC_014230.1"/>
</dbReference>
<accession>A3UAM9</accession>
<dbReference type="GeneID" id="89454222"/>
<proteinExistence type="predicted"/>
<protein>
    <submittedName>
        <fullName evidence="1">Uncharacterized protein</fullName>
    </submittedName>
</protein>
<dbReference type="KEGG" id="cat:CA2559_12533"/>